<feature type="compositionally biased region" description="Low complexity" evidence="12">
    <location>
        <begin position="973"/>
        <end position="997"/>
    </location>
</feature>
<dbReference type="Pfam" id="PF00443">
    <property type="entry name" value="UCH"/>
    <property type="match status" value="1"/>
</dbReference>
<feature type="compositionally biased region" description="Polar residues" evidence="12">
    <location>
        <begin position="285"/>
        <end position="303"/>
    </location>
</feature>
<keyword evidence="7" id="KW-0833">Ubl conjugation pathway</keyword>
<evidence type="ECO:0000259" key="14">
    <source>
        <dbReference type="PROSITE" id="PS50235"/>
    </source>
</evidence>
<reference evidence="16" key="1">
    <citation type="submission" date="2024-03" db="EMBL/GenBank/DDBJ databases">
        <title>WGS assembly of Saponaria officinalis var. Norfolk2.</title>
        <authorList>
            <person name="Jenkins J."/>
            <person name="Shu S."/>
            <person name="Grimwood J."/>
            <person name="Barry K."/>
            <person name="Goodstein D."/>
            <person name="Schmutz J."/>
            <person name="Leebens-Mack J."/>
            <person name="Osbourn A."/>
        </authorList>
    </citation>
    <scope>NUCLEOTIDE SEQUENCE [LARGE SCALE GENOMIC DNA]</scope>
    <source>
        <strain evidence="16">JIC</strain>
    </source>
</reference>
<accession>A0AAW1N910</accession>
<dbReference type="GO" id="GO:0006508">
    <property type="term" value="P:proteolysis"/>
    <property type="evidence" value="ECO:0007669"/>
    <property type="project" value="UniProtKB-KW"/>
</dbReference>
<dbReference type="PANTHER" id="PTHR24006">
    <property type="entry name" value="UBIQUITIN CARBOXYL-TERMINAL HYDROLASE"/>
    <property type="match status" value="1"/>
</dbReference>
<keyword evidence="17" id="KW-1185">Reference proteome</keyword>
<dbReference type="Proteomes" id="UP001443914">
    <property type="component" value="Unassembled WGS sequence"/>
</dbReference>
<dbReference type="FunFam" id="3.90.70.10:FF:000026">
    <property type="entry name" value="Ubiquitin carboxyl-terminal hydrolase 15"/>
    <property type="match status" value="1"/>
</dbReference>
<evidence type="ECO:0000256" key="2">
    <source>
        <dbReference type="ARBA" id="ARBA00009085"/>
    </source>
</evidence>
<dbReference type="InterPro" id="IPR018200">
    <property type="entry name" value="USP_CS"/>
</dbReference>
<dbReference type="InterPro" id="IPR028889">
    <property type="entry name" value="USP"/>
</dbReference>
<dbReference type="InterPro" id="IPR038765">
    <property type="entry name" value="Papain-like_cys_pep_sf"/>
</dbReference>
<feature type="compositionally biased region" description="Basic residues" evidence="12">
    <location>
        <begin position="1075"/>
        <end position="1086"/>
    </location>
</feature>
<feature type="region of interest" description="Disordered" evidence="12">
    <location>
        <begin position="973"/>
        <end position="1086"/>
    </location>
</feature>
<dbReference type="SUPFAM" id="SSF144232">
    <property type="entry name" value="HIT/MYND zinc finger-like"/>
    <property type="match status" value="1"/>
</dbReference>
<dbReference type="GO" id="GO:0008270">
    <property type="term" value="F:zinc ion binding"/>
    <property type="evidence" value="ECO:0007669"/>
    <property type="project" value="UniProtKB-KW"/>
</dbReference>
<evidence type="ECO:0000256" key="6">
    <source>
        <dbReference type="ARBA" id="ARBA00022771"/>
    </source>
</evidence>
<dbReference type="Gene3D" id="6.10.140.2220">
    <property type="match status" value="1"/>
</dbReference>
<dbReference type="PROSITE" id="PS50235">
    <property type="entry name" value="USP_3"/>
    <property type="match status" value="1"/>
</dbReference>
<dbReference type="InterPro" id="IPR050164">
    <property type="entry name" value="Peptidase_C19"/>
</dbReference>
<evidence type="ECO:0000256" key="1">
    <source>
        <dbReference type="ARBA" id="ARBA00000707"/>
    </source>
</evidence>
<keyword evidence="9" id="KW-0788">Thiol protease</keyword>
<protein>
    <recommendedName>
        <fullName evidence="3">ubiquitinyl hydrolase 1</fullName>
        <ecNumber evidence="3">3.4.19.12</ecNumber>
    </recommendedName>
</protein>
<feature type="transmembrane region" description="Helical" evidence="13">
    <location>
        <begin position="7"/>
        <end position="27"/>
    </location>
</feature>
<dbReference type="PROSITE" id="PS50865">
    <property type="entry name" value="ZF_MYND_2"/>
    <property type="match status" value="1"/>
</dbReference>
<feature type="domain" description="MYND-type" evidence="15">
    <location>
        <begin position="82"/>
        <end position="119"/>
    </location>
</feature>
<organism evidence="16 17">
    <name type="scientific">Saponaria officinalis</name>
    <name type="common">Common soapwort</name>
    <name type="synonym">Lychnis saponaria</name>
    <dbReference type="NCBI Taxonomy" id="3572"/>
    <lineage>
        <taxon>Eukaryota</taxon>
        <taxon>Viridiplantae</taxon>
        <taxon>Streptophyta</taxon>
        <taxon>Embryophyta</taxon>
        <taxon>Tracheophyta</taxon>
        <taxon>Spermatophyta</taxon>
        <taxon>Magnoliopsida</taxon>
        <taxon>eudicotyledons</taxon>
        <taxon>Gunneridae</taxon>
        <taxon>Pentapetalae</taxon>
        <taxon>Caryophyllales</taxon>
        <taxon>Caryophyllaceae</taxon>
        <taxon>Caryophylleae</taxon>
        <taxon>Saponaria</taxon>
    </lineage>
</organism>
<feature type="compositionally biased region" description="Polar residues" evidence="12">
    <location>
        <begin position="1038"/>
        <end position="1056"/>
    </location>
</feature>
<name>A0AAW1N910_SAPOF</name>
<dbReference type="Pfam" id="PF01753">
    <property type="entry name" value="zf-MYND"/>
    <property type="match status" value="1"/>
</dbReference>
<dbReference type="SUPFAM" id="SSF54001">
    <property type="entry name" value="Cysteine proteinases"/>
    <property type="match status" value="1"/>
</dbReference>
<feature type="compositionally biased region" description="Polar residues" evidence="12">
    <location>
        <begin position="888"/>
        <end position="900"/>
    </location>
</feature>
<keyword evidence="13" id="KW-1133">Transmembrane helix</keyword>
<dbReference type="CDD" id="cd02661">
    <property type="entry name" value="Peptidase_C19E"/>
    <property type="match status" value="1"/>
</dbReference>
<dbReference type="PROSITE" id="PS00972">
    <property type="entry name" value="USP_1"/>
    <property type="match status" value="1"/>
</dbReference>
<evidence type="ECO:0000256" key="12">
    <source>
        <dbReference type="SAM" id="MobiDB-lite"/>
    </source>
</evidence>
<evidence type="ECO:0000256" key="9">
    <source>
        <dbReference type="ARBA" id="ARBA00022807"/>
    </source>
</evidence>
<keyword evidence="10" id="KW-0862">Zinc</keyword>
<dbReference type="PROSITE" id="PS01360">
    <property type="entry name" value="ZF_MYND_1"/>
    <property type="match status" value="1"/>
</dbReference>
<dbReference type="EMBL" id="JBDFQZ010000001">
    <property type="protein sequence ID" value="KAK9758266.1"/>
    <property type="molecule type" value="Genomic_DNA"/>
</dbReference>
<dbReference type="GO" id="GO:0016579">
    <property type="term" value="P:protein deubiquitination"/>
    <property type="evidence" value="ECO:0007669"/>
    <property type="project" value="InterPro"/>
</dbReference>
<feature type="compositionally biased region" description="Polar residues" evidence="12">
    <location>
        <begin position="366"/>
        <end position="376"/>
    </location>
</feature>
<dbReference type="PANTHER" id="PTHR24006:SF874">
    <property type="entry name" value="UBIQUITIN CARBOXYL-TERMINAL HYDROLASE 16"/>
    <property type="match status" value="1"/>
</dbReference>
<feature type="region of interest" description="Disordered" evidence="12">
    <location>
        <begin position="252"/>
        <end position="303"/>
    </location>
</feature>
<feature type="region of interest" description="Disordered" evidence="12">
    <location>
        <begin position="351"/>
        <end position="397"/>
    </location>
</feature>
<feature type="compositionally biased region" description="Basic and acidic residues" evidence="12">
    <location>
        <begin position="1016"/>
        <end position="1025"/>
    </location>
</feature>
<keyword evidence="13" id="KW-0812">Transmembrane</keyword>
<evidence type="ECO:0000256" key="13">
    <source>
        <dbReference type="SAM" id="Phobius"/>
    </source>
</evidence>
<evidence type="ECO:0000256" key="7">
    <source>
        <dbReference type="ARBA" id="ARBA00022786"/>
    </source>
</evidence>
<evidence type="ECO:0000313" key="17">
    <source>
        <dbReference type="Proteomes" id="UP001443914"/>
    </source>
</evidence>
<dbReference type="InterPro" id="IPR002893">
    <property type="entry name" value="Znf_MYND"/>
</dbReference>
<evidence type="ECO:0000256" key="10">
    <source>
        <dbReference type="ARBA" id="ARBA00022833"/>
    </source>
</evidence>
<evidence type="ECO:0000256" key="3">
    <source>
        <dbReference type="ARBA" id="ARBA00012759"/>
    </source>
</evidence>
<dbReference type="FunFam" id="6.10.140.2220:FF:000006">
    <property type="entry name" value="Ubiquitin carboxyl-terminal hydrolase 15"/>
    <property type="match status" value="1"/>
</dbReference>
<evidence type="ECO:0000256" key="11">
    <source>
        <dbReference type="PROSITE-ProRule" id="PRU00134"/>
    </source>
</evidence>
<feature type="region of interest" description="Disordered" evidence="12">
    <location>
        <begin position="174"/>
        <end position="232"/>
    </location>
</feature>
<gene>
    <name evidence="16" type="ORF">RND81_01G219200</name>
</gene>
<comment type="catalytic activity">
    <reaction evidence="1">
        <text>Thiol-dependent hydrolysis of ester, thioester, amide, peptide and isopeptide bonds formed by the C-terminal Gly of ubiquitin (a 76-residue protein attached to proteins as an intracellular targeting signal).</text>
        <dbReference type="EC" id="3.4.19.12"/>
    </reaction>
</comment>
<evidence type="ECO:0000256" key="5">
    <source>
        <dbReference type="ARBA" id="ARBA00022723"/>
    </source>
</evidence>
<feature type="compositionally biased region" description="Basic and acidic residues" evidence="12">
    <location>
        <begin position="183"/>
        <end position="211"/>
    </location>
</feature>
<keyword evidence="8" id="KW-0378">Hydrolase</keyword>
<proteinExistence type="inferred from homology"/>
<dbReference type="GO" id="GO:0005634">
    <property type="term" value="C:nucleus"/>
    <property type="evidence" value="ECO:0007669"/>
    <property type="project" value="TreeGrafter"/>
</dbReference>
<dbReference type="GO" id="GO:0005829">
    <property type="term" value="C:cytosol"/>
    <property type="evidence" value="ECO:0007669"/>
    <property type="project" value="TreeGrafter"/>
</dbReference>
<keyword evidence="5" id="KW-0479">Metal-binding</keyword>
<feature type="domain" description="USP" evidence="14">
    <location>
        <begin position="560"/>
        <end position="865"/>
    </location>
</feature>
<evidence type="ECO:0000256" key="4">
    <source>
        <dbReference type="ARBA" id="ARBA00022670"/>
    </source>
</evidence>
<feature type="region of interest" description="Disordered" evidence="12">
    <location>
        <begin position="880"/>
        <end position="951"/>
    </location>
</feature>
<evidence type="ECO:0000256" key="8">
    <source>
        <dbReference type="ARBA" id="ARBA00022801"/>
    </source>
</evidence>
<evidence type="ECO:0000259" key="15">
    <source>
        <dbReference type="PROSITE" id="PS50865"/>
    </source>
</evidence>
<comment type="caution">
    <text evidence="16">The sequence shown here is derived from an EMBL/GenBank/DDBJ whole genome shotgun (WGS) entry which is preliminary data.</text>
</comment>
<dbReference type="EC" id="3.4.19.12" evidence="3"/>
<dbReference type="GO" id="GO:0004843">
    <property type="term" value="F:cysteine-type deubiquitinase activity"/>
    <property type="evidence" value="ECO:0007669"/>
    <property type="project" value="UniProtKB-EC"/>
</dbReference>
<feature type="compositionally biased region" description="Low complexity" evidence="12">
    <location>
        <begin position="928"/>
        <end position="941"/>
    </location>
</feature>
<evidence type="ECO:0000313" key="16">
    <source>
        <dbReference type="EMBL" id="KAK9758266.1"/>
    </source>
</evidence>
<dbReference type="Gene3D" id="3.90.70.10">
    <property type="entry name" value="Cysteine proteinases"/>
    <property type="match status" value="1"/>
</dbReference>
<dbReference type="AlphaFoldDB" id="A0AAW1N910"/>
<sequence>MLVPGDLGFRFAAVLIFVVFPVFCFVLRRKWRLEVARRAEIERLLVLAAEEADQAEVEATTSVDYFVAVSPPPVVALNQRICAVCYTPTPNRCARCKLVHYCSGKCQIIHWRQGHKDECFPSSTSTEIDDEPTTLVQNARKQPYSDVHGTHIKNDGPMYAEQLETSLEGRKISDSAFSSPDVSVKDDSTAADDYQHGKELGSKSVRHDRSVSFRLPTSIPSHDTCINESTSDDDSLHDLSFESCDSSSIFENSETAASDSHMEQVKSLEEKPASGHSNDEAFNGKTGSLGSRVSHSSKNSVEASINTSGFWDGTLDSSRTKKYVLGNNAKPKPVGADDEMLPDFMSSVQFSQELSGGHSPDKHSQVSETVSSNLGTAKTAKRVAEITSSNKDSAVDRTRQSRILLSSKGPYTKIEGVIETKIKAGEVGRKSATSKDISSSRANHLERNSQETRQTLLFKDTGFSLKSNEIPSSGLKGHTAPAAKPVKAVGDVVVPPRVARPIPSSSVGLKSSMLKVFDQLRAPRSANQADGAGRNGEKALFAYDLFVKLYHWNKVELQPYGLINCGNSCYANVVLQCLAFTPPLTAYILQGLHSKACVKKEWCFTCEFERLFLKANEVGYPQSPIGILSRIKKIGSHLTNGREEDAHEFLRYAIETMQSICLQEAEVKASSSLDDETTLVGLTFGGYLRSKIKCTRCHGKSERQERMMDLTVEIEGDIETLEDALRQFTGTESLDGENKYHCGRCKSYEKAKKKLNILEAPYVLTIALKRFQSGKFGKLNKSIRIPEILNLAPYMRGGSDKAPIYRLYGVVVHLDIMNASFSGHYVCYVRSAQNKWFKIDDSTVKPVELDRVLNKGAYMLFYSRCSLRAPRSIRSTIVSHDLPKNPTVDPSRSNGRISTSRQREMSAHANHIPDNLGNHRPIHIYGGDSSSDNSSLFSQSDTVSTSTDATRDSISADDISEYIFGNNAFYRSSDLDTSSSSSSSSSSPPYSTRSPLSNSERYASALPEHNVLMSDNGKEHRETSRAGESGSEGGVTFLHSNSSKQGRNLVNISSSEADSKRLGRSNPFDNSKSGVHLRRSSRKKSD</sequence>
<keyword evidence="4" id="KW-0645">Protease</keyword>
<feature type="compositionally biased region" description="Polar residues" evidence="12">
    <location>
        <begin position="218"/>
        <end position="228"/>
    </location>
</feature>
<comment type="similarity">
    <text evidence="2">Belongs to the peptidase C19 family.</text>
</comment>
<keyword evidence="6 11" id="KW-0863">Zinc-finger</keyword>
<keyword evidence="13" id="KW-0472">Membrane</keyword>
<feature type="compositionally biased region" description="Basic and acidic residues" evidence="12">
    <location>
        <begin position="260"/>
        <end position="279"/>
    </location>
</feature>
<dbReference type="InterPro" id="IPR001394">
    <property type="entry name" value="Peptidase_C19_UCH"/>
</dbReference>